<dbReference type="Proteomes" id="UP000887565">
    <property type="component" value="Unplaced"/>
</dbReference>
<evidence type="ECO:0000313" key="1">
    <source>
        <dbReference type="Proteomes" id="UP000887565"/>
    </source>
</evidence>
<accession>A0A915JH19</accession>
<evidence type="ECO:0000313" key="2">
    <source>
        <dbReference type="WBParaSite" id="nRc.2.0.1.t25388-RA"/>
    </source>
</evidence>
<dbReference type="AlphaFoldDB" id="A0A915JH19"/>
<organism evidence="1 2">
    <name type="scientific">Romanomermis culicivorax</name>
    <name type="common">Nematode worm</name>
    <dbReference type="NCBI Taxonomy" id="13658"/>
    <lineage>
        <taxon>Eukaryota</taxon>
        <taxon>Metazoa</taxon>
        <taxon>Ecdysozoa</taxon>
        <taxon>Nematoda</taxon>
        <taxon>Enoplea</taxon>
        <taxon>Dorylaimia</taxon>
        <taxon>Mermithida</taxon>
        <taxon>Mermithoidea</taxon>
        <taxon>Mermithidae</taxon>
        <taxon>Romanomermis</taxon>
    </lineage>
</organism>
<keyword evidence="1" id="KW-1185">Reference proteome</keyword>
<name>A0A915JH19_ROMCU</name>
<sequence length="126" mass="14375">MVKQKETAPICFALLPKQNQPNFRIVFHKLKEILASFYGDEKRIYSLVTDFGLAAVQAVVSVIQNGLSVVSCTLNLSYTNRELSTLNSVQIVNVLTLFPPQSLLLVWNRFQYDPIRLHLELPEKIK</sequence>
<protein>
    <submittedName>
        <fullName evidence="2">Uncharacterized protein</fullName>
    </submittedName>
</protein>
<reference evidence="2" key="1">
    <citation type="submission" date="2022-11" db="UniProtKB">
        <authorList>
            <consortium name="WormBaseParasite"/>
        </authorList>
    </citation>
    <scope>IDENTIFICATION</scope>
</reference>
<proteinExistence type="predicted"/>
<dbReference type="WBParaSite" id="nRc.2.0.1.t25388-RA">
    <property type="protein sequence ID" value="nRc.2.0.1.t25388-RA"/>
    <property type="gene ID" value="nRc.2.0.1.g25388"/>
</dbReference>